<dbReference type="FunFam" id="1.20.58.1040:FF:000002">
    <property type="entry name" value="Glucan endo-1,3-beta-glucosidase 8"/>
    <property type="match status" value="1"/>
</dbReference>
<keyword evidence="10" id="KW-0472">Membrane</keyword>
<dbReference type="Gene3D" id="3.20.20.80">
    <property type="entry name" value="Glycosidases"/>
    <property type="match status" value="1"/>
</dbReference>
<evidence type="ECO:0000313" key="20">
    <source>
        <dbReference type="RefSeq" id="XP_021860496.1"/>
    </source>
</evidence>
<dbReference type="Pfam" id="PF07983">
    <property type="entry name" value="X8"/>
    <property type="match status" value="1"/>
</dbReference>
<evidence type="ECO:0000256" key="8">
    <source>
        <dbReference type="ARBA" id="ARBA00022801"/>
    </source>
</evidence>
<evidence type="ECO:0000256" key="2">
    <source>
        <dbReference type="ARBA" id="ARBA00004609"/>
    </source>
</evidence>
<proteinExistence type="inferred from homology"/>
<evidence type="ECO:0000256" key="5">
    <source>
        <dbReference type="ARBA" id="ARBA00022475"/>
    </source>
</evidence>
<dbReference type="GO" id="GO:0042973">
    <property type="term" value="F:glucan endo-1,3-beta-D-glucosidase activity"/>
    <property type="evidence" value="ECO:0007669"/>
    <property type="project" value="UniProtKB-EC"/>
</dbReference>
<feature type="signal peptide" evidence="17">
    <location>
        <begin position="1"/>
        <end position="24"/>
    </location>
</feature>
<evidence type="ECO:0000256" key="15">
    <source>
        <dbReference type="RuleBase" id="RU004335"/>
    </source>
</evidence>
<reference evidence="20" key="2">
    <citation type="submission" date="2025-08" db="UniProtKB">
        <authorList>
            <consortium name="RefSeq"/>
        </authorList>
    </citation>
    <scope>IDENTIFICATION</scope>
    <source>
        <tissue evidence="20">Leaf</tissue>
    </source>
</reference>
<dbReference type="PANTHER" id="PTHR32227">
    <property type="entry name" value="GLUCAN ENDO-1,3-BETA-GLUCOSIDASE BG1-RELATED-RELATED"/>
    <property type="match status" value="1"/>
</dbReference>
<keyword evidence="7 17" id="KW-0732">Signal</keyword>
<feature type="domain" description="X8" evidence="18">
    <location>
        <begin position="362"/>
        <end position="447"/>
    </location>
</feature>
<evidence type="ECO:0000256" key="4">
    <source>
        <dbReference type="ARBA" id="ARBA00012780"/>
    </source>
</evidence>
<dbReference type="GO" id="GO:0006952">
    <property type="term" value="P:defense response"/>
    <property type="evidence" value="ECO:0007669"/>
    <property type="project" value="UniProtKB-KW"/>
</dbReference>
<accession>A0A9R0J3D5</accession>
<dbReference type="KEGG" id="soe:110799538"/>
<keyword evidence="11" id="KW-1015">Disulfide bond</keyword>
<dbReference type="OrthoDB" id="1293114at2759"/>
<dbReference type="Proteomes" id="UP000813463">
    <property type="component" value="Chromosome 2"/>
</dbReference>
<organism evidence="19 20">
    <name type="scientific">Spinacia oleracea</name>
    <name type="common">Spinach</name>
    <dbReference type="NCBI Taxonomy" id="3562"/>
    <lineage>
        <taxon>Eukaryota</taxon>
        <taxon>Viridiplantae</taxon>
        <taxon>Streptophyta</taxon>
        <taxon>Embryophyta</taxon>
        <taxon>Tracheophyta</taxon>
        <taxon>Spermatophyta</taxon>
        <taxon>Magnoliopsida</taxon>
        <taxon>eudicotyledons</taxon>
        <taxon>Gunneridae</taxon>
        <taxon>Pentapetalae</taxon>
        <taxon>Caryophyllales</taxon>
        <taxon>Chenopodiaceae</taxon>
        <taxon>Chenopodioideae</taxon>
        <taxon>Anserineae</taxon>
        <taxon>Spinacia</taxon>
    </lineage>
</organism>
<dbReference type="GO" id="GO:0005886">
    <property type="term" value="C:plasma membrane"/>
    <property type="evidence" value="ECO:0000318"/>
    <property type="project" value="GO_Central"/>
</dbReference>
<evidence type="ECO:0000259" key="18">
    <source>
        <dbReference type="SMART" id="SM00768"/>
    </source>
</evidence>
<dbReference type="FunFam" id="3.20.20.80:FF:000008">
    <property type="entry name" value="Glucan endo-1,3-beta-glucosidase 5"/>
    <property type="match status" value="1"/>
</dbReference>
<gene>
    <name evidence="20" type="primary">LOC110799538</name>
</gene>
<dbReference type="InterPro" id="IPR044965">
    <property type="entry name" value="Glyco_hydro_17_plant"/>
</dbReference>
<evidence type="ECO:0000256" key="9">
    <source>
        <dbReference type="ARBA" id="ARBA00022821"/>
    </source>
</evidence>
<comment type="similarity">
    <text evidence="3 15">Belongs to the glycosyl hydrolase 17 family.</text>
</comment>
<evidence type="ECO:0000256" key="17">
    <source>
        <dbReference type="SAM" id="SignalP"/>
    </source>
</evidence>
<dbReference type="GeneID" id="110799538"/>
<keyword evidence="5" id="KW-1003">Cell membrane</keyword>
<dbReference type="PROSITE" id="PS00587">
    <property type="entry name" value="GLYCOSYL_HYDROL_F17"/>
    <property type="match status" value="1"/>
</dbReference>
<dbReference type="AlphaFoldDB" id="A0A9R0J3D5"/>
<dbReference type="GO" id="GO:0098552">
    <property type="term" value="C:side of membrane"/>
    <property type="evidence" value="ECO:0007669"/>
    <property type="project" value="UniProtKB-KW"/>
</dbReference>
<dbReference type="InterPro" id="IPR012946">
    <property type="entry name" value="X8"/>
</dbReference>
<evidence type="ECO:0000256" key="14">
    <source>
        <dbReference type="ARBA" id="ARBA00023295"/>
    </source>
</evidence>
<sequence length="491" mass="52872">MGPESHKCLLFFIIGACLVAGGLGLGVNWGTISTHPLPPKIVVKLLKDNGFNKVKLFEADHGALTALGNSGIEVMVGIPNDLLATLAGSVQAAVNWVNQNVSGFVSRNGVDIRYVAVGNEPFLKDYGDRFTHTTFPALQNIQAALIKAGIAHKVKATVPLNADVYQSDTTLPSGGNFRADIHDLMISIVKFLNNNAAPLMVNIYPFLSLNSDPNFPIDFAFFEGASNPIVDGTLTYNNVFEANYDTLISALEKNGFPNLPVIIGEVGWPTDGAANANLKNARKFNQGLINRILQGKGTPKRRTPPDVYIFSLIDEDSKSVAPGNFERHWGMFYYDGGVKYQLNMGRGKSLVPAKRVKYLAKKWCVMSPQASPSNTSSVADSIGYACQFADCTSLGYGSSCGNLDARSNASYAFNMYYQTKNQSAGACNFNNMATITTTDPSQNGCRFEIMIDISKTPKNGSPPSSSSPPMSLQKMVGIILIFVAGTISFAP</sequence>
<dbReference type="GO" id="GO:0005975">
    <property type="term" value="P:carbohydrate metabolic process"/>
    <property type="evidence" value="ECO:0007669"/>
    <property type="project" value="InterPro"/>
</dbReference>
<feature type="chain" id="PRO_5040329826" description="glucan endo-1,3-beta-D-glucosidase" evidence="17">
    <location>
        <begin position="25"/>
        <end position="491"/>
    </location>
</feature>
<protein>
    <recommendedName>
        <fullName evidence="4">glucan endo-1,3-beta-D-glucosidase</fullName>
        <ecNumber evidence="4">3.2.1.39</ecNumber>
    </recommendedName>
</protein>
<evidence type="ECO:0000256" key="6">
    <source>
        <dbReference type="ARBA" id="ARBA00022622"/>
    </source>
</evidence>
<dbReference type="SUPFAM" id="SSF51445">
    <property type="entry name" value="(Trans)glycosidases"/>
    <property type="match status" value="1"/>
</dbReference>
<evidence type="ECO:0000256" key="10">
    <source>
        <dbReference type="ARBA" id="ARBA00023136"/>
    </source>
</evidence>
<evidence type="ECO:0000256" key="1">
    <source>
        <dbReference type="ARBA" id="ARBA00000382"/>
    </source>
</evidence>
<keyword evidence="19" id="KW-1185">Reference proteome</keyword>
<name>A0A9R0J3D5_SPIOL</name>
<evidence type="ECO:0000256" key="3">
    <source>
        <dbReference type="ARBA" id="ARBA00008773"/>
    </source>
</evidence>
<keyword evidence="13" id="KW-0449">Lipoprotein</keyword>
<dbReference type="RefSeq" id="XP_021860496.1">
    <property type="nucleotide sequence ID" value="XM_022004804.2"/>
</dbReference>
<keyword evidence="8 16" id="KW-0378">Hydrolase</keyword>
<evidence type="ECO:0000313" key="19">
    <source>
        <dbReference type="Proteomes" id="UP000813463"/>
    </source>
</evidence>
<keyword evidence="6" id="KW-0336">GPI-anchor</keyword>
<keyword evidence="14 16" id="KW-0326">Glycosidase</keyword>
<dbReference type="InterPro" id="IPR017853">
    <property type="entry name" value="GH"/>
</dbReference>
<reference evidence="19" key="1">
    <citation type="journal article" date="2021" name="Nat. Commun.">
        <title>Genomic analyses provide insights into spinach domestication and the genetic basis of agronomic traits.</title>
        <authorList>
            <person name="Cai X."/>
            <person name="Sun X."/>
            <person name="Xu C."/>
            <person name="Sun H."/>
            <person name="Wang X."/>
            <person name="Ge C."/>
            <person name="Zhang Z."/>
            <person name="Wang Q."/>
            <person name="Fei Z."/>
            <person name="Jiao C."/>
            <person name="Wang Q."/>
        </authorList>
    </citation>
    <scope>NUCLEOTIDE SEQUENCE [LARGE SCALE GENOMIC DNA]</scope>
    <source>
        <strain evidence="19">cv. Varoflay</strain>
    </source>
</reference>
<evidence type="ECO:0000256" key="12">
    <source>
        <dbReference type="ARBA" id="ARBA00023180"/>
    </source>
</evidence>
<evidence type="ECO:0000256" key="16">
    <source>
        <dbReference type="RuleBase" id="RU004336"/>
    </source>
</evidence>
<comment type="subcellular location">
    <subcellularLocation>
        <location evidence="2">Cell membrane</location>
        <topology evidence="2">Lipid-anchor</topology>
        <topology evidence="2">GPI-anchor</topology>
    </subcellularLocation>
</comment>
<dbReference type="Gene3D" id="1.20.58.1040">
    <property type="match status" value="1"/>
</dbReference>
<dbReference type="InterPro" id="IPR000490">
    <property type="entry name" value="Glyco_hydro_17"/>
</dbReference>
<dbReference type="EC" id="3.2.1.39" evidence="4"/>
<keyword evidence="12" id="KW-0325">Glycoprotein</keyword>
<evidence type="ECO:0000256" key="13">
    <source>
        <dbReference type="ARBA" id="ARBA00023288"/>
    </source>
</evidence>
<comment type="catalytic activity">
    <reaction evidence="1">
        <text>Hydrolysis of (1-&gt;3)-beta-D-glucosidic linkages in (1-&gt;3)-beta-D-glucans.</text>
        <dbReference type="EC" id="3.2.1.39"/>
    </reaction>
</comment>
<dbReference type="SMART" id="SM00768">
    <property type="entry name" value="X8"/>
    <property type="match status" value="1"/>
</dbReference>
<evidence type="ECO:0000256" key="7">
    <source>
        <dbReference type="ARBA" id="ARBA00022729"/>
    </source>
</evidence>
<keyword evidence="9" id="KW-0611">Plant defense</keyword>
<dbReference type="Pfam" id="PF00332">
    <property type="entry name" value="Glyco_hydro_17"/>
    <property type="match status" value="1"/>
</dbReference>
<evidence type="ECO:0000256" key="11">
    <source>
        <dbReference type="ARBA" id="ARBA00023157"/>
    </source>
</evidence>